<dbReference type="PROSITE" id="PS51171">
    <property type="entry name" value="PREPHENATE_DEHYDR_3"/>
    <property type="match status" value="1"/>
</dbReference>
<organism evidence="2 3">
    <name type="scientific">Amycolatopsis coloradensis</name>
    <dbReference type="NCBI Taxonomy" id="76021"/>
    <lineage>
        <taxon>Bacteria</taxon>
        <taxon>Bacillati</taxon>
        <taxon>Actinomycetota</taxon>
        <taxon>Actinomycetes</taxon>
        <taxon>Pseudonocardiales</taxon>
        <taxon>Pseudonocardiaceae</taxon>
        <taxon>Amycolatopsis</taxon>
    </lineage>
</organism>
<keyword evidence="3" id="KW-1185">Reference proteome</keyword>
<name>A0A1R0KID0_9PSEU</name>
<dbReference type="Proteomes" id="UP000187486">
    <property type="component" value="Unassembled WGS sequence"/>
</dbReference>
<evidence type="ECO:0000313" key="3">
    <source>
        <dbReference type="Proteomes" id="UP000187486"/>
    </source>
</evidence>
<dbReference type="AlphaFoldDB" id="A0A1R0KID0"/>
<dbReference type="UniPathway" id="UPA00121">
    <property type="reaction ID" value="UER00345"/>
</dbReference>
<gene>
    <name evidence="2" type="ORF">BS329_34075</name>
</gene>
<evidence type="ECO:0000313" key="2">
    <source>
        <dbReference type="EMBL" id="OLZ45530.1"/>
    </source>
</evidence>
<dbReference type="GO" id="GO:0004664">
    <property type="term" value="F:prephenate dehydratase activity"/>
    <property type="evidence" value="ECO:0007669"/>
    <property type="project" value="InterPro"/>
</dbReference>
<dbReference type="InterPro" id="IPR001086">
    <property type="entry name" value="Preph_deHydtase"/>
</dbReference>
<dbReference type="SUPFAM" id="SSF53850">
    <property type="entry name" value="Periplasmic binding protein-like II"/>
    <property type="match status" value="1"/>
</dbReference>
<comment type="caution">
    <text evidence="2">The sequence shown here is derived from an EMBL/GenBank/DDBJ whole genome shotgun (WGS) entry which is preliminary data.</text>
</comment>
<proteinExistence type="predicted"/>
<protein>
    <recommendedName>
        <fullName evidence="1">Prephenate dehydratase domain-containing protein</fullName>
    </recommendedName>
</protein>
<evidence type="ECO:0000259" key="1">
    <source>
        <dbReference type="PROSITE" id="PS51171"/>
    </source>
</evidence>
<dbReference type="Pfam" id="PF00800">
    <property type="entry name" value="PDT"/>
    <property type="match status" value="1"/>
</dbReference>
<feature type="domain" description="Prephenate dehydratase" evidence="1">
    <location>
        <begin position="13"/>
        <end position="189"/>
    </location>
</feature>
<sequence>MAVLSGGDVPVKAVGTLGPAGTSSEQAARHVWRTFGADGPPEIRLFGTYEEAADALRAGDVSHVVVASAYSGVNDYYMDTRLALASAFIRDTPLYGLARRRDREVLTDRPRVATHPAPLALITQLLPERFSGHEAVKVHSTSAAAIAVRDGLVDLALTTQPAVAAHDLEFVSRTRTIRMLWSVFVAARD</sequence>
<dbReference type="OrthoDB" id="490158at2"/>
<dbReference type="EMBL" id="MQUQ01000020">
    <property type="protein sequence ID" value="OLZ45530.1"/>
    <property type="molecule type" value="Genomic_DNA"/>
</dbReference>
<accession>A0A1R0KID0</accession>
<dbReference type="GO" id="GO:0009094">
    <property type="term" value="P:L-phenylalanine biosynthetic process"/>
    <property type="evidence" value="ECO:0007669"/>
    <property type="project" value="UniProtKB-UniPathway"/>
</dbReference>
<reference evidence="2 3" key="1">
    <citation type="submission" date="2016-01" db="EMBL/GenBank/DDBJ databases">
        <title>Amycolatopsis coloradensis genome sequencing and assembly.</title>
        <authorList>
            <person name="Mayilraj S."/>
        </authorList>
    </citation>
    <scope>NUCLEOTIDE SEQUENCE [LARGE SCALE GENOMIC DNA]</scope>
    <source>
        <strain evidence="2 3">DSM 44225</strain>
    </source>
</reference>
<dbReference type="STRING" id="76021.BS329_34075"/>